<evidence type="ECO:0008006" key="9">
    <source>
        <dbReference type="Google" id="ProtNLM"/>
    </source>
</evidence>
<evidence type="ECO:0000256" key="6">
    <source>
        <dbReference type="ARBA" id="ARBA00022840"/>
    </source>
</evidence>
<comment type="caution">
    <text evidence="7">The sequence shown here is derived from an EMBL/GenBank/DDBJ whole genome shotgun (WGS) entry which is preliminary data.</text>
</comment>
<keyword evidence="5" id="KW-0418">Kinase</keyword>
<evidence type="ECO:0000256" key="5">
    <source>
        <dbReference type="ARBA" id="ARBA00022777"/>
    </source>
</evidence>
<dbReference type="GO" id="GO:0005524">
    <property type="term" value="F:ATP binding"/>
    <property type="evidence" value="ECO:0007669"/>
    <property type="project" value="UniProtKB-KW"/>
</dbReference>
<organism evidence="7 8">
    <name type="scientific">Helianthus annuus</name>
    <name type="common">Common sunflower</name>
    <dbReference type="NCBI Taxonomy" id="4232"/>
    <lineage>
        <taxon>Eukaryota</taxon>
        <taxon>Viridiplantae</taxon>
        <taxon>Streptophyta</taxon>
        <taxon>Embryophyta</taxon>
        <taxon>Tracheophyta</taxon>
        <taxon>Spermatophyta</taxon>
        <taxon>Magnoliopsida</taxon>
        <taxon>eudicotyledons</taxon>
        <taxon>Gunneridae</taxon>
        <taxon>Pentapetalae</taxon>
        <taxon>asterids</taxon>
        <taxon>campanulids</taxon>
        <taxon>Asterales</taxon>
        <taxon>Asteraceae</taxon>
        <taxon>Asteroideae</taxon>
        <taxon>Heliantheae alliance</taxon>
        <taxon>Heliantheae</taxon>
        <taxon>Helianthus</taxon>
    </lineage>
</organism>
<keyword evidence="8" id="KW-1185">Reference proteome</keyword>
<dbReference type="GO" id="GO:0004674">
    <property type="term" value="F:protein serine/threonine kinase activity"/>
    <property type="evidence" value="ECO:0007669"/>
    <property type="project" value="UniProtKB-KW"/>
</dbReference>
<evidence type="ECO:0000313" key="8">
    <source>
        <dbReference type="Proteomes" id="UP000215914"/>
    </source>
</evidence>
<dbReference type="PANTHER" id="PTHR24349">
    <property type="entry name" value="SERINE/THREONINE-PROTEIN KINASE"/>
    <property type="match status" value="1"/>
</dbReference>
<keyword evidence="6" id="KW-0067">ATP-binding</keyword>
<dbReference type="Gene3D" id="1.10.510.10">
    <property type="entry name" value="Transferase(Phosphotransferase) domain 1"/>
    <property type="match status" value="1"/>
</dbReference>
<dbReference type="InterPro" id="IPR050205">
    <property type="entry name" value="CDPK_Ser/Thr_kinases"/>
</dbReference>
<keyword evidence="4" id="KW-0547">Nucleotide-binding</keyword>
<sequence length="177" mass="20332">MELNQPFLSSKVFDRIIQKGNYSERKAAELIKIIVDVIQACHSLRGKLADELKRVDAVVLTYACDEPSTLDRLSTFWFLELGRLEGIFEAVLKGNLDFESDPWPLISDSAKDLIRKMICSRPSNRLTTHKVLCHPWIRENGVAPDRELDPTVLSRLKQFSAMNKLKKMALRVCRYIL</sequence>
<protein>
    <recommendedName>
        <fullName evidence="9">Protein kinase domain-containing protein</fullName>
    </recommendedName>
</protein>
<keyword evidence="2" id="KW-0723">Serine/threonine-protein kinase</keyword>
<dbReference type="InterPro" id="IPR011009">
    <property type="entry name" value="Kinase-like_dom_sf"/>
</dbReference>
<reference evidence="7" key="1">
    <citation type="journal article" date="2017" name="Nature">
        <title>The sunflower genome provides insights into oil metabolism, flowering and Asterid evolution.</title>
        <authorList>
            <person name="Badouin H."/>
            <person name="Gouzy J."/>
            <person name="Grassa C.J."/>
            <person name="Murat F."/>
            <person name="Staton S.E."/>
            <person name="Cottret L."/>
            <person name="Lelandais-Briere C."/>
            <person name="Owens G.L."/>
            <person name="Carrere S."/>
            <person name="Mayjonade B."/>
            <person name="Legrand L."/>
            <person name="Gill N."/>
            <person name="Kane N.C."/>
            <person name="Bowers J.E."/>
            <person name="Hubner S."/>
            <person name="Bellec A."/>
            <person name="Berard A."/>
            <person name="Berges H."/>
            <person name="Blanchet N."/>
            <person name="Boniface M.C."/>
            <person name="Brunel D."/>
            <person name="Catrice O."/>
            <person name="Chaidir N."/>
            <person name="Claudel C."/>
            <person name="Donnadieu C."/>
            <person name="Faraut T."/>
            <person name="Fievet G."/>
            <person name="Helmstetter N."/>
            <person name="King M."/>
            <person name="Knapp S.J."/>
            <person name="Lai Z."/>
            <person name="Le Paslier M.C."/>
            <person name="Lippi Y."/>
            <person name="Lorenzon L."/>
            <person name="Mandel J.R."/>
            <person name="Marage G."/>
            <person name="Marchand G."/>
            <person name="Marquand E."/>
            <person name="Bret-Mestries E."/>
            <person name="Morien E."/>
            <person name="Nambeesan S."/>
            <person name="Nguyen T."/>
            <person name="Pegot-Espagnet P."/>
            <person name="Pouilly N."/>
            <person name="Raftis F."/>
            <person name="Sallet E."/>
            <person name="Schiex T."/>
            <person name="Thomas J."/>
            <person name="Vandecasteele C."/>
            <person name="Vares D."/>
            <person name="Vear F."/>
            <person name="Vautrin S."/>
            <person name="Crespi M."/>
            <person name="Mangin B."/>
            <person name="Burke J.M."/>
            <person name="Salse J."/>
            <person name="Munos S."/>
            <person name="Vincourt P."/>
            <person name="Rieseberg L.H."/>
            <person name="Langlade N.B."/>
        </authorList>
    </citation>
    <scope>NUCLEOTIDE SEQUENCE</scope>
    <source>
        <tissue evidence="7">Leaves</tissue>
    </source>
</reference>
<gene>
    <name evidence="7" type="ORF">HanXRQr2_Chr01g0013321</name>
</gene>
<dbReference type="AlphaFoldDB" id="A0A9K3JTD8"/>
<accession>A0A9K3JTD8</accession>
<evidence type="ECO:0000256" key="2">
    <source>
        <dbReference type="ARBA" id="ARBA00022527"/>
    </source>
</evidence>
<keyword evidence="3 7" id="KW-0808">Transferase</keyword>
<dbReference type="EMBL" id="MNCJ02000316">
    <property type="protein sequence ID" value="KAF5821381.1"/>
    <property type="molecule type" value="Genomic_DNA"/>
</dbReference>
<reference evidence="7" key="2">
    <citation type="submission" date="2020-06" db="EMBL/GenBank/DDBJ databases">
        <title>Helianthus annuus Genome sequencing and assembly Release 2.</title>
        <authorList>
            <person name="Gouzy J."/>
            <person name="Langlade N."/>
            <person name="Munos S."/>
        </authorList>
    </citation>
    <scope>NUCLEOTIDE SEQUENCE</scope>
    <source>
        <tissue evidence="7">Leaves</tissue>
    </source>
</reference>
<comment type="similarity">
    <text evidence="1">Belongs to the protein kinase superfamily. CAMK Ser/Thr protein kinase family. CaMK subfamily.</text>
</comment>
<dbReference type="Gramene" id="mRNA:HanXRQr2_Chr01g0013321">
    <property type="protein sequence ID" value="mRNA:HanXRQr2_Chr01g0013321"/>
    <property type="gene ID" value="HanXRQr2_Chr01g0013321"/>
</dbReference>
<evidence type="ECO:0000256" key="4">
    <source>
        <dbReference type="ARBA" id="ARBA00022741"/>
    </source>
</evidence>
<evidence type="ECO:0000256" key="1">
    <source>
        <dbReference type="ARBA" id="ARBA00005354"/>
    </source>
</evidence>
<name>A0A9K3JTD8_HELAN</name>
<proteinExistence type="inferred from homology"/>
<evidence type="ECO:0000313" key="7">
    <source>
        <dbReference type="EMBL" id="KAF5821381.1"/>
    </source>
</evidence>
<evidence type="ECO:0000256" key="3">
    <source>
        <dbReference type="ARBA" id="ARBA00022679"/>
    </source>
</evidence>
<dbReference type="SUPFAM" id="SSF56112">
    <property type="entry name" value="Protein kinase-like (PK-like)"/>
    <property type="match status" value="1"/>
</dbReference>
<dbReference type="Proteomes" id="UP000215914">
    <property type="component" value="Unassembled WGS sequence"/>
</dbReference>